<dbReference type="GO" id="GO:0005524">
    <property type="term" value="F:ATP binding"/>
    <property type="evidence" value="ECO:0007669"/>
    <property type="project" value="UniProtKB-KW"/>
</dbReference>
<protein>
    <submittedName>
        <fullName evidence="6">Putative biotin/lipoate A/B protein ligase family protein</fullName>
    </submittedName>
</protein>
<dbReference type="InterPro" id="IPR004143">
    <property type="entry name" value="BPL_LPL_catalytic"/>
</dbReference>
<dbReference type="SUPFAM" id="SSF55681">
    <property type="entry name" value="Class II aaRS and biotin synthetases"/>
    <property type="match status" value="1"/>
</dbReference>
<dbReference type="InterPro" id="IPR004408">
    <property type="entry name" value="Biotin_CoA_COase_ligase"/>
</dbReference>
<dbReference type="PANTHER" id="PTHR12835:SF5">
    <property type="entry name" value="BIOTIN--PROTEIN LIGASE"/>
    <property type="match status" value="1"/>
</dbReference>
<feature type="region of interest" description="Disordered" evidence="4">
    <location>
        <begin position="255"/>
        <end position="289"/>
    </location>
</feature>
<dbReference type="InterPro" id="IPR003142">
    <property type="entry name" value="BPL_C"/>
</dbReference>
<dbReference type="PANTHER" id="PTHR12835">
    <property type="entry name" value="BIOTIN PROTEIN LIGASE"/>
    <property type="match status" value="1"/>
</dbReference>
<evidence type="ECO:0000256" key="4">
    <source>
        <dbReference type="SAM" id="MobiDB-lite"/>
    </source>
</evidence>
<proteinExistence type="predicted"/>
<dbReference type="Pfam" id="PF02237">
    <property type="entry name" value="BPL_C"/>
    <property type="match status" value="1"/>
</dbReference>
<gene>
    <name evidence="6" type="ORF">ALOHA_HF4000APKG10K24ctg1g19</name>
</gene>
<dbReference type="AlphaFoldDB" id="B3TCH9"/>
<dbReference type="InterPro" id="IPR008988">
    <property type="entry name" value="Transcriptional_repressor_C"/>
</dbReference>
<dbReference type="Pfam" id="PF03099">
    <property type="entry name" value="BPL_LplA_LipB"/>
    <property type="match status" value="1"/>
</dbReference>
<dbReference type="SUPFAM" id="SSF50037">
    <property type="entry name" value="C-terminal domain of transcriptional repressors"/>
    <property type="match status" value="1"/>
</dbReference>
<dbReference type="Gene3D" id="2.30.30.100">
    <property type="match status" value="1"/>
</dbReference>
<dbReference type="NCBIfam" id="TIGR00121">
    <property type="entry name" value="birA_ligase"/>
    <property type="match status" value="1"/>
</dbReference>
<dbReference type="Gene3D" id="3.30.930.10">
    <property type="entry name" value="Bira Bifunctional Protein, Domain 2"/>
    <property type="match status" value="1"/>
</dbReference>
<keyword evidence="2" id="KW-0547">Nucleotide-binding</keyword>
<feature type="domain" description="BPL/LPL catalytic" evidence="5">
    <location>
        <begin position="8"/>
        <end position="195"/>
    </location>
</feature>
<feature type="compositionally biased region" description="Low complexity" evidence="4">
    <location>
        <begin position="259"/>
        <end position="272"/>
    </location>
</feature>
<sequence length="289" mass="30950">MPGNIVSATLRGGLFTRIVGKRLLYFQEIPSTMNEASRLAQEGADEGTVVVAGTQSEGRGRQGRNWVSREGNIYISIIFRPTLDVLPMLSILAGVAAVRAIRKTTGLEPGIKWPNDVMIGGKKTGGILVESAVQGGQVSHAILGMGINIDLDAQKEEEIANLATALNSAAGRIVPPEDLLRQLLHDLDRLYIEATHGVSPLPEWETLLETIGQSIQATWRQETYTGVAEGIDNLGNLLLRLEDGQLMTLTAGDVSLRLPGTESEGPESVGPESEAEARPDSAEVQSQIP</sequence>
<evidence type="ECO:0000256" key="2">
    <source>
        <dbReference type="ARBA" id="ARBA00022741"/>
    </source>
</evidence>
<evidence type="ECO:0000259" key="5">
    <source>
        <dbReference type="PROSITE" id="PS51733"/>
    </source>
</evidence>
<evidence type="ECO:0000256" key="3">
    <source>
        <dbReference type="ARBA" id="ARBA00022840"/>
    </source>
</evidence>
<dbReference type="InterPro" id="IPR045864">
    <property type="entry name" value="aa-tRNA-synth_II/BPL/LPL"/>
</dbReference>
<keyword evidence="1 6" id="KW-0436">Ligase</keyword>
<keyword evidence="3" id="KW-0067">ATP-binding</keyword>
<dbReference type="GO" id="GO:0004077">
    <property type="term" value="F:biotin--[biotin carboxyl-carrier protein] ligase activity"/>
    <property type="evidence" value="ECO:0007669"/>
    <property type="project" value="InterPro"/>
</dbReference>
<evidence type="ECO:0000256" key="1">
    <source>
        <dbReference type="ARBA" id="ARBA00022598"/>
    </source>
</evidence>
<dbReference type="CDD" id="cd16442">
    <property type="entry name" value="BPL"/>
    <property type="match status" value="1"/>
</dbReference>
<organism evidence="6">
    <name type="scientific">uncultured marine microorganism HF4000_APKG10K24</name>
    <dbReference type="NCBI Taxonomy" id="455562"/>
    <lineage>
        <taxon>unclassified sequences</taxon>
        <taxon>environmental samples</taxon>
    </lineage>
</organism>
<reference evidence="6" key="1">
    <citation type="journal article" date="2008" name="ISME J.">
        <title>Genomic patterns of recombination, clonal divergence and environment in marine microbial populations.</title>
        <authorList>
            <person name="Konstantinidis K.T."/>
            <person name="Delong E.F."/>
        </authorList>
    </citation>
    <scope>NUCLEOTIDE SEQUENCE</scope>
</reference>
<dbReference type="PROSITE" id="PS51733">
    <property type="entry name" value="BPL_LPL_CATALYTIC"/>
    <property type="match status" value="1"/>
</dbReference>
<dbReference type="EMBL" id="EU016671">
    <property type="protein sequence ID" value="ABZ10288.1"/>
    <property type="molecule type" value="Genomic_DNA"/>
</dbReference>
<evidence type="ECO:0000313" key="6">
    <source>
        <dbReference type="EMBL" id="ABZ10288.1"/>
    </source>
</evidence>
<name>B3TCH9_9ZZZZ</name>
<accession>B3TCH9</accession>